<comment type="similarity">
    <text evidence="10 11">Belongs to the TonB-dependent receptor family.</text>
</comment>
<dbReference type="InterPro" id="IPR012910">
    <property type="entry name" value="Plug_dom"/>
</dbReference>
<gene>
    <name evidence="15" type="ORF">CK510_21905</name>
</gene>
<evidence type="ECO:0000259" key="13">
    <source>
        <dbReference type="Pfam" id="PF00593"/>
    </source>
</evidence>
<dbReference type="InterPro" id="IPR037066">
    <property type="entry name" value="Plug_dom_sf"/>
</dbReference>
<evidence type="ECO:0000256" key="8">
    <source>
        <dbReference type="ARBA" id="ARBA00023170"/>
    </source>
</evidence>
<dbReference type="Gene3D" id="2.170.130.10">
    <property type="entry name" value="TonB-dependent receptor, plug domain"/>
    <property type="match status" value="1"/>
</dbReference>
<dbReference type="AlphaFoldDB" id="A0A2A2TE24"/>
<dbReference type="InterPro" id="IPR036942">
    <property type="entry name" value="Beta-barrel_TonB_sf"/>
</dbReference>
<organism evidence="15 16">
    <name type="scientific">Brunnivagina elsteri CCALA 953</name>
    <dbReference type="NCBI Taxonomy" id="987040"/>
    <lineage>
        <taxon>Bacteria</taxon>
        <taxon>Bacillati</taxon>
        <taxon>Cyanobacteriota</taxon>
        <taxon>Cyanophyceae</taxon>
        <taxon>Nostocales</taxon>
        <taxon>Calotrichaceae</taxon>
        <taxon>Brunnivagina</taxon>
    </lineage>
</organism>
<keyword evidence="8 15" id="KW-0675">Receptor</keyword>
<keyword evidence="3 10" id="KW-1134">Transmembrane beta strand</keyword>
<dbReference type="PANTHER" id="PTHR30069:SF29">
    <property type="entry name" value="HEMOGLOBIN AND HEMOGLOBIN-HAPTOGLOBIN-BINDING PROTEIN 1-RELATED"/>
    <property type="match status" value="1"/>
</dbReference>
<feature type="domain" description="TonB-dependent receptor plug" evidence="14">
    <location>
        <begin position="121"/>
        <end position="225"/>
    </location>
</feature>
<dbReference type="PROSITE" id="PS52016">
    <property type="entry name" value="TONB_DEPENDENT_REC_3"/>
    <property type="match status" value="1"/>
</dbReference>
<evidence type="ECO:0000256" key="9">
    <source>
        <dbReference type="ARBA" id="ARBA00023237"/>
    </source>
</evidence>
<reference evidence="15 16" key="1">
    <citation type="submission" date="2017-08" db="EMBL/GenBank/DDBJ databases">
        <title>Draft genome sequence of filamentous cyanobacterium Calothrix elsteri CCALA 953.</title>
        <authorList>
            <person name="Gagunashvili A.N."/>
            <person name="Elster J."/>
            <person name="Andresson O.S."/>
        </authorList>
    </citation>
    <scope>NUCLEOTIDE SEQUENCE [LARGE SCALE GENOMIC DNA]</scope>
    <source>
        <strain evidence="15 16">CCALA 953</strain>
    </source>
</reference>
<dbReference type="RefSeq" id="WP_095723706.1">
    <property type="nucleotide sequence ID" value="NZ_NTFS01000302.1"/>
</dbReference>
<dbReference type="SUPFAM" id="SSF56935">
    <property type="entry name" value="Porins"/>
    <property type="match status" value="1"/>
</dbReference>
<keyword evidence="5 12" id="KW-0732">Signal</keyword>
<evidence type="ECO:0000256" key="5">
    <source>
        <dbReference type="ARBA" id="ARBA00022729"/>
    </source>
</evidence>
<dbReference type="GO" id="GO:0009279">
    <property type="term" value="C:cell outer membrane"/>
    <property type="evidence" value="ECO:0007669"/>
    <property type="project" value="UniProtKB-SubCell"/>
</dbReference>
<dbReference type="Proteomes" id="UP000218238">
    <property type="component" value="Unassembled WGS sequence"/>
</dbReference>
<comment type="caution">
    <text evidence="15">The sequence shown here is derived from an EMBL/GenBank/DDBJ whole genome shotgun (WGS) entry which is preliminary data.</text>
</comment>
<feature type="domain" description="TonB-dependent receptor-like beta-barrel" evidence="13">
    <location>
        <begin position="295"/>
        <end position="692"/>
    </location>
</feature>
<evidence type="ECO:0000256" key="12">
    <source>
        <dbReference type="SAM" id="SignalP"/>
    </source>
</evidence>
<protein>
    <submittedName>
        <fullName evidence="15">TonB-dependent receptor</fullName>
    </submittedName>
</protein>
<dbReference type="InterPro" id="IPR000531">
    <property type="entry name" value="Beta-barrel_TonB"/>
</dbReference>
<keyword evidence="2 10" id="KW-0813">Transport</keyword>
<evidence type="ECO:0000256" key="1">
    <source>
        <dbReference type="ARBA" id="ARBA00004571"/>
    </source>
</evidence>
<dbReference type="Pfam" id="PF07715">
    <property type="entry name" value="Plug"/>
    <property type="match status" value="1"/>
</dbReference>
<accession>A0A2A2TE24</accession>
<feature type="chain" id="PRO_5012223545" evidence="12">
    <location>
        <begin position="24"/>
        <end position="718"/>
    </location>
</feature>
<dbReference type="CDD" id="cd01347">
    <property type="entry name" value="ligand_gated_channel"/>
    <property type="match status" value="1"/>
</dbReference>
<name>A0A2A2TE24_9CYAN</name>
<evidence type="ECO:0000256" key="7">
    <source>
        <dbReference type="ARBA" id="ARBA00023136"/>
    </source>
</evidence>
<dbReference type="GO" id="GO:0044718">
    <property type="term" value="P:siderophore transmembrane transport"/>
    <property type="evidence" value="ECO:0007669"/>
    <property type="project" value="TreeGrafter"/>
</dbReference>
<feature type="signal peptide" evidence="12">
    <location>
        <begin position="1"/>
        <end position="23"/>
    </location>
</feature>
<dbReference type="OrthoDB" id="492319at2"/>
<dbReference type="GO" id="GO:0015344">
    <property type="term" value="F:siderophore uptake transmembrane transporter activity"/>
    <property type="evidence" value="ECO:0007669"/>
    <property type="project" value="TreeGrafter"/>
</dbReference>
<evidence type="ECO:0000256" key="4">
    <source>
        <dbReference type="ARBA" id="ARBA00022692"/>
    </source>
</evidence>
<dbReference type="EMBL" id="NTFS01000302">
    <property type="protein sequence ID" value="PAX51973.1"/>
    <property type="molecule type" value="Genomic_DNA"/>
</dbReference>
<evidence type="ECO:0000256" key="11">
    <source>
        <dbReference type="RuleBase" id="RU003357"/>
    </source>
</evidence>
<evidence type="ECO:0000313" key="16">
    <source>
        <dbReference type="Proteomes" id="UP000218238"/>
    </source>
</evidence>
<keyword evidence="9 10" id="KW-0998">Cell outer membrane</keyword>
<proteinExistence type="inferred from homology"/>
<dbReference type="Gene3D" id="2.40.170.20">
    <property type="entry name" value="TonB-dependent receptor, beta-barrel domain"/>
    <property type="match status" value="1"/>
</dbReference>
<evidence type="ECO:0000313" key="15">
    <source>
        <dbReference type="EMBL" id="PAX51973.1"/>
    </source>
</evidence>
<sequence length="718" mass="79661">MKKNLYLFPISLLSLFIAFPSLASDTKINQVNQNQSEKAQSNIPNISDITLPGTNASLLTQPIGEIGEIGESEVNEVNEVNEFNKVINSENISQTNTTEKDDSEIQLEAIGEKDALPESTPTHIIDKEEIQKQGASSVADILKRMPGFAINDVGHGADIHTGTYYRGASINQSVILINGRPINSNINTYHGATDLNSIPVEAIDRVELYSGAASSLYGSSAVGGVINIITKEGSGKAKLNATVEFGSLNSNNQQSSFSGGTEKVRYNLSFERFLTDNKYKVPVGAANRDSSGNLFNADTATSTYFGNIGVDLNKKNTLSLDVKKLSSRRGLVYFGFPLQKDRLDHDGLNIGLAWKSQLANNSKLTTTFGFNQDYFNTYGPTVFRNTEFYRTGTLDTQQFTARLDHEWKISSNYQLRWGLDLNNLNLDGIVNSTRPDRISLNEEENRSLFNTALFAVNTININDALQFDLGLRQNFDSEFGNYFNPSAGFRYGISPNIALRGSWASVQRNPGLDQKYVYDTVHGWLSNRDLKPETGSSWTAGIDVSLSQNLTGQFTYFGSSLDERLGIIQGKWQNIGLVDTNGFEAALRWKMVRHWSTFFNYTYTDAKIQTGTESGLQLGLIPYSNLQTGIGYEKNGWQANLYATYYSGARRAFFTNPGEKTTDFSPSYLNLDLSARVPVNQKLGLTFYLENLLGEQYERVNRIYSPGLTFRVGLSSNI</sequence>
<keyword evidence="6 11" id="KW-0798">TonB box</keyword>
<dbReference type="Pfam" id="PF00593">
    <property type="entry name" value="TonB_dep_Rec_b-barrel"/>
    <property type="match status" value="1"/>
</dbReference>
<evidence type="ECO:0000256" key="10">
    <source>
        <dbReference type="PROSITE-ProRule" id="PRU01360"/>
    </source>
</evidence>
<evidence type="ECO:0000256" key="2">
    <source>
        <dbReference type="ARBA" id="ARBA00022448"/>
    </source>
</evidence>
<evidence type="ECO:0000259" key="14">
    <source>
        <dbReference type="Pfam" id="PF07715"/>
    </source>
</evidence>
<keyword evidence="7 10" id="KW-0472">Membrane</keyword>
<comment type="subcellular location">
    <subcellularLocation>
        <location evidence="1 10">Cell outer membrane</location>
        <topology evidence="1 10">Multi-pass membrane protein</topology>
    </subcellularLocation>
</comment>
<dbReference type="InterPro" id="IPR039426">
    <property type="entry name" value="TonB-dep_rcpt-like"/>
</dbReference>
<evidence type="ECO:0000256" key="3">
    <source>
        <dbReference type="ARBA" id="ARBA00022452"/>
    </source>
</evidence>
<evidence type="ECO:0000256" key="6">
    <source>
        <dbReference type="ARBA" id="ARBA00023077"/>
    </source>
</evidence>
<keyword evidence="16" id="KW-1185">Reference proteome</keyword>
<keyword evidence="4 10" id="KW-0812">Transmembrane</keyword>
<dbReference type="PANTHER" id="PTHR30069">
    <property type="entry name" value="TONB-DEPENDENT OUTER MEMBRANE RECEPTOR"/>
    <property type="match status" value="1"/>
</dbReference>